<organism evidence="1">
    <name type="scientific">uncultured marine virus</name>
    <dbReference type="NCBI Taxonomy" id="186617"/>
    <lineage>
        <taxon>Viruses</taxon>
        <taxon>environmental samples</taxon>
    </lineage>
</organism>
<proteinExistence type="predicted"/>
<evidence type="ECO:0000313" key="1">
    <source>
        <dbReference type="EMBL" id="AKH47261.1"/>
    </source>
</evidence>
<name>A0A0F7L8E2_9VIRU</name>
<protein>
    <submittedName>
        <fullName evidence="1">Uncharacterized protein</fullName>
    </submittedName>
</protein>
<reference evidence="1" key="1">
    <citation type="journal article" date="2015" name="Front. Microbiol.">
        <title>Combining genomic sequencing methods to explore viral diversity and reveal potential virus-host interactions.</title>
        <authorList>
            <person name="Chow C.E."/>
            <person name="Winget D.M."/>
            <person name="White R.A.III."/>
            <person name="Hallam S.J."/>
            <person name="Suttle C.A."/>
        </authorList>
    </citation>
    <scope>NUCLEOTIDE SEQUENCE</scope>
    <source>
        <strain evidence="1">H4084944</strain>
    </source>
</reference>
<dbReference type="EMBL" id="KR029590">
    <property type="protein sequence ID" value="AKH47261.1"/>
    <property type="molecule type" value="Genomic_DNA"/>
</dbReference>
<reference evidence="1" key="2">
    <citation type="submission" date="2015-03" db="EMBL/GenBank/DDBJ databases">
        <authorList>
            <person name="Chow C.-E.T."/>
            <person name="Winget D.M."/>
            <person name="White R.A.III."/>
            <person name="Hallam S.J."/>
            <person name="Suttle C.A."/>
        </authorList>
    </citation>
    <scope>NUCLEOTIDE SEQUENCE</scope>
    <source>
        <strain evidence="1">H4084944</strain>
    </source>
</reference>
<sequence length="217" mass="24381">MTNRATINRMTAEILDIAEANGIDVTWRKDLVLRTANRKGASYGGKKNGFPYMSIALKSTGWMFKPYTKKTLAYLDYLTKSHTPARDKKRYAAPMGKVTDGNGAWCEYRAIAKDPEIGDLYGEPDDELKPLAALLCHELAHVIDYNSGELRIGGRVYGPSGSVHGTKWREIYRLLRTSYVATGRYKPEVIEFKPRTKRATDERAMDLIGLPLFDLAA</sequence>
<accession>A0A0F7L8E2</accession>